<comment type="caution">
    <text evidence="1">The sequence shown here is derived from an EMBL/GenBank/DDBJ whole genome shotgun (WGS) entry which is preliminary data.</text>
</comment>
<dbReference type="Gene3D" id="3.30.420.280">
    <property type="match status" value="1"/>
</dbReference>
<accession>A0A0F9S041</accession>
<evidence type="ECO:0008006" key="2">
    <source>
        <dbReference type="Google" id="ProtNLM"/>
    </source>
</evidence>
<dbReference type="EMBL" id="LAZR01000634">
    <property type="protein sequence ID" value="KKN62115.1"/>
    <property type="molecule type" value="Genomic_DNA"/>
</dbReference>
<protein>
    <recommendedName>
        <fullName evidence="2">Phage terminase large subunit N-terminal domain-containing protein</fullName>
    </recommendedName>
</protein>
<name>A0A0F9S041_9ZZZZ</name>
<proteinExistence type="predicted"/>
<organism evidence="1">
    <name type="scientific">marine sediment metagenome</name>
    <dbReference type="NCBI Taxonomy" id="412755"/>
    <lineage>
        <taxon>unclassified sequences</taxon>
        <taxon>metagenomes</taxon>
        <taxon>ecological metagenomes</taxon>
    </lineage>
</organism>
<gene>
    <name evidence="1" type="ORF">LCGC14_0514910</name>
</gene>
<evidence type="ECO:0000313" key="1">
    <source>
        <dbReference type="EMBL" id="KKN62115.1"/>
    </source>
</evidence>
<dbReference type="AlphaFoldDB" id="A0A0F9S041"/>
<sequence>MDLSIEKYNKLKPDKKKEFRQMVKDKLVEVQSIDPFWSFVPTTGELTPEMKDFLGRYLKPEDIPEKVDGQLDSLLDDSDILGVSGGNQSGKSAVGAVDGYISHTGELPDALLPYEKKFAWKLERARKKYMMGRVVGVDGKQLRNTVLPSWKQWCPRKYLKNGSWDDSFTAQYGILELYRHNKKKCGQIEFMTNEMDVESFQGPPLDWIKYDEEARLKIFKENMLRFVTSDKVDVRMYWTPTQGLTWSADLFQDGIIEDKLLDYSINLYKLCTVTNPKANLKTVATILSTITDYNELKMRLLGEFISIVGLIYGQSFQRGLHVIEPFKIKHDEHMVVRGLDPHTAKPTMCVELAVDRMMNEFVCGLYQNDVDTEIVKYELAQRAKAKNYRLAWTQCDKSANTTNKALSDRNIFKELSQGKDAIPGLFPSEKYTGSIHAGVDEIKKLLKPRELTSGEEKFLLKYPEMKKSIVDKKKPRLFIFDLPECRPLIRAMQSLEREAYPNEDKKGMKDQINEGKHDAHAALRYIHQRRIRWMPPVEVKPHYEDEGDYV</sequence>
<reference evidence="1" key="1">
    <citation type="journal article" date="2015" name="Nature">
        <title>Complex archaea that bridge the gap between prokaryotes and eukaryotes.</title>
        <authorList>
            <person name="Spang A."/>
            <person name="Saw J.H."/>
            <person name="Jorgensen S.L."/>
            <person name="Zaremba-Niedzwiedzka K."/>
            <person name="Martijn J."/>
            <person name="Lind A.E."/>
            <person name="van Eijk R."/>
            <person name="Schleper C."/>
            <person name="Guy L."/>
            <person name="Ettema T.J."/>
        </authorList>
    </citation>
    <scope>NUCLEOTIDE SEQUENCE</scope>
</reference>